<dbReference type="InterPro" id="IPR008991">
    <property type="entry name" value="Translation_prot_SH3-like_sf"/>
</dbReference>
<evidence type="ECO:0000313" key="6">
    <source>
        <dbReference type="EMBL" id="EKD25068.1"/>
    </source>
</evidence>
<dbReference type="GO" id="GO:0022625">
    <property type="term" value="C:cytosolic large ribosomal subunit"/>
    <property type="evidence" value="ECO:0007669"/>
    <property type="project" value="TreeGrafter"/>
</dbReference>
<dbReference type="EMBL" id="AMFJ01036130">
    <property type="protein sequence ID" value="EKD25068.1"/>
    <property type="molecule type" value="Genomic_DNA"/>
</dbReference>
<comment type="similarity">
    <text evidence="1">Belongs to the bacterial ribosomal protein bL19 family.</text>
</comment>
<accession>K1XXH7</accession>
<evidence type="ECO:0000256" key="5">
    <source>
        <dbReference type="ARBA" id="ARBA00035493"/>
    </source>
</evidence>
<keyword evidence="3" id="KW-0687">Ribonucleoprotein</keyword>
<dbReference type="PANTHER" id="PTHR15680">
    <property type="entry name" value="RIBOSOMAL PROTEIN L19"/>
    <property type="match status" value="1"/>
</dbReference>
<dbReference type="AlphaFoldDB" id="K1XXH7"/>
<name>K1XXH7_9BACT</name>
<organism evidence="6">
    <name type="scientific">uncultured bacterium</name>
    <name type="common">gcode 4</name>
    <dbReference type="NCBI Taxonomy" id="1234023"/>
    <lineage>
        <taxon>Bacteria</taxon>
        <taxon>environmental samples</taxon>
    </lineage>
</organism>
<dbReference type="Pfam" id="PF01245">
    <property type="entry name" value="Ribosomal_L19"/>
    <property type="match status" value="1"/>
</dbReference>
<evidence type="ECO:0000256" key="4">
    <source>
        <dbReference type="ARBA" id="ARBA00035171"/>
    </source>
</evidence>
<dbReference type="SUPFAM" id="SSF50104">
    <property type="entry name" value="Translation proteins SH3-like domain"/>
    <property type="match status" value="1"/>
</dbReference>
<dbReference type="PANTHER" id="PTHR15680:SF9">
    <property type="entry name" value="LARGE RIBOSOMAL SUBUNIT PROTEIN BL19M"/>
    <property type="match status" value="1"/>
</dbReference>
<evidence type="ECO:0000256" key="2">
    <source>
        <dbReference type="ARBA" id="ARBA00022980"/>
    </source>
</evidence>
<keyword evidence="2 6" id="KW-0689">Ribosomal protein</keyword>
<gene>
    <name evidence="6" type="ORF">ACD_80C00123G0001</name>
</gene>
<dbReference type="InterPro" id="IPR038657">
    <property type="entry name" value="Ribosomal_bL19_sf"/>
</dbReference>
<dbReference type="InterPro" id="IPR001857">
    <property type="entry name" value="Ribosomal_bL19"/>
</dbReference>
<evidence type="ECO:0000256" key="1">
    <source>
        <dbReference type="ARBA" id="ARBA00005781"/>
    </source>
</evidence>
<protein>
    <recommendedName>
        <fullName evidence="4">Large ribosomal subunit protein bL19</fullName>
    </recommendedName>
    <alternativeName>
        <fullName evidence="5">50S ribosomal protein L19</fullName>
    </alternativeName>
</protein>
<proteinExistence type="inferred from homology"/>
<reference evidence="6" key="1">
    <citation type="journal article" date="2012" name="Science">
        <title>Fermentation, hydrogen, and sulfur metabolism in multiple uncultivated bacterial phyla.</title>
        <authorList>
            <person name="Wrighton K.C."/>
            <person name="Thomas B.C."/>
            <person name="Sharon I."/>
            <person name="Miller C.S."/>
            <person name="Castelle C.J."/>
            <person name="VerBerkmoes N.C."/>
            <person name="Wilkins M.J."/>
            <person name="Hettich R.L."/>
            <person name="Lipton M.S."/>
            <person name="Williams K.H."/>
            <person name="Long P.E."/>
            <person name="Banfield J.F."/>
        </authorList>
    </citation>
    <scope>NUCLEOTIDE SEQUENCE [LARGE SCALE GENOMIC DNA]</scope>
</reference>
<comment type="caution">
    <text evidence="6">The sequence shown here is derived from an EMBL/GenBank/DDBJ whole genome shotgun (WGS) entry which is preliminary data.</text>
</comment>
<sequence length="141" mass="16496">MNFDRLKEFYDKNGSKILDIQPGMQIEIHEKDVESNRIWRFKCLVIKTKKPNHADGTFTVRGMVAGIEVEKIYPLSFNQFDKIVLLDEYQVRRAKLYYIRDKVGKDARFKSKITAEKRDTNLLDKGAAKVKENKGKKKAKK</sequence>
<dbReference type="GO" id="GO:0003735">
    <property type="term" value="F:structural constituent of ribosome"/>
    <property type="evidence" value="ECO:0007669"/>
    <property type="project" value="InterPro"/>
</dbReference>
<evidence type="ECO:0000256" key="3">
    <source>
        <dbReference type="ARBA" id="ARBA00023274"/>
    </source>
</evidence>
<dbReference type="Gene3D" id="2.30.30.790">
    <property type="match status" value="1"/>
</dbReference>
<dbReference type="GO" id="GO:0006412">
    <property type="term" value="P:translation"/>
    <property type="evidence" value="ECO:0007669"/>
    <property type="project" value="InterPro"/>
</dbReference>